<evidence type="ECO:0000256" key="1">
    <source>
        <dbReference type="ARBA" id="ARBA00008668"/>
    </source>
</evidence>
<protein>
    <recommendedName>
        <fullName evidence="5">GDSL esterase/lipase</fullName>
    </recommendedName>
</protein>
<evidence type="ECO:0000313" key="4">
    <source>
        <dbReference type="Proteomes" id="UP001605036"/>
    </source>
</evidence>
<dbReference type="InterPro" id="IPR050592">
    <property type="entry name" value="GDSL_lipolytic_enzyme"/>
</dbReference>
<dbReference type="InterPro" id="IPR035669">
    <property type="entry name" value="SGNH_plant_lipase-like"/>
</dbReference>
<sequence>MGKSTMCGLRFLLVLCILTQGSNLHLASAQLFPALVCIGDSLADVGVNNNVESVVRANFLPYGRDFINGNQRGPTGRFSNGKILPDFLAENFGLPFPLPYNNPAATGAAIVQGINTASAGSGWLDGTNILLGVIPASQQVQWVKKWQQSLVTQVGASRATTIVQESPYVINIGDNDILAYFQSAELQKQYTEEQYRKLVIDSAVSNIKDLYSGGARKFVVLSVSARGCTPGQITRYQPTKRNQCVGKIQTFVQTYNTEYKAATQSLQSTLPGSKLFIADIFSITADLFLNPSKYGFREDTSRACCGTGTFETGPFCSSLSIGTCQNATNYLFFDAEHYTMKALGIIVGTFVEDLKSSLLTQSP</sequence>
<evidence type="ECO:0000313" key="3">
    <source>
        <dbReference type="EMBL" id="KAL2608301.1"/>
    </source>
</evidence>
<dbReference type="CDD" id="cd01837">
    <property type="entry name" value="SGNH_plant_lipase_like"/>
    <property type="match status" value="1"/>
</dbReference>
<dbReference type="EMBL" id="JBHFFA010000008">
    <property type="protein sequence ID" value="KAL2608301.1"/>
    <property type="molecule type" value="Genomic_DNA"/>
</dbReference>
<keyword evidence="2" id="KW-0732">Signal</keyword>
<dbReference type="AlphaFoldDB" id="A0ABD1XH86"/>
<dbReference type="Pfam" id="PF00657">
    <property type="entry name" value="Lipase_GDSL"/>
    <property type="match status" value="1"/>
</dbReference>
<feature type="chain" id="PRO_5044768211" description="GDSL esterase/lipase" evidence="2">
    <location>
        <begin position="22"/>
        <end position="363"/>
    </location>
</feature>
<evidence type="ECO:0000256" key="2">
    <source>
        <dbReference type="SAM" id="SignalP"/>
    </source>
</evidence>
<dbReference type="PANTHER" id="PTHR45642:SF35">
    <property type="entry name" value="GDSL ESTERASE_LIPASE APG"/>
    <property type="match status" value="1"/>
</dbReference>
<comment type="caution">
    <text evidence="3">The sequence shown here is derived from an EMBL/GenBank/DDBJ whole genome shotgun (WGS) entry which is preliminary data.</text>
</comment>
<evidence type="ECO:0008006" key="5">
    <source>
        <dbReference type="Google" id="ProtNLM"/>
    </source>
</evidence>
<dbReference type="Proteomes" id="UP001605036">
    <property type="component" value="Unassembled WGS sequence"/>
</dbReference>
<name>A0ABD1XH86_9MARC</name>
<organism evidence="3 4">
    <name type="scientific">Riccia fluitans</name>
    <dbReference type="NCBI Taxonomy" id="41844"/>
    <lineage>
        <taxon>Eukaryota</taxon>
        <taxon>Viridiplantae</taxon>
        <taxon>Streptophyta</taxon>
        <taxon>Embryophyta</taxon>
        <taxon>Marchantiophyta</taxon>
        <taxon>Marchantiopsida</taxon>
        <taxon>Marchantiidae</taxon>
        <taxon>Marchantiales</taxon>
        <taxon>Ricciaceae</taxon>
        <taxon>Riccia</taxon>
    </lineage>
</organism>
<proteinExistence type="inferred from homology"/>
<dbReference type="Gene3D" id="3.40.50.1110">
    <property type="entry name" value="SGNH hydrolase"/>
    <property type="match status" value="1"/>
</dbReference>
<gene>
    <name evidence="3" type="ORF">R1flu_026874</name>
</gene>
<reference evidence="3 4" key="1">
    <citation type="submission" date="2024-09" db="EMBL/GenBank/DDBJ databases">
        <title>Chromosome-scale assembly of Riccia fluitans.</title>
        <authorList>
            <person name="Paukszto L."/>
            <person name="Sawicki J."/>
            <person name="Karawczyk K."/>
            <person name="Piernik-Szablinska J."/>
            <person name="Szczecinska M."/>
            <person name="Mazdziarz M."/>
        </authorList>
    </citation>
    <scope>NUCLEOTIDE SEQUENCE [LARGE SCALE GENOMIC DNA]</scope>
    <source>
        <strain evidence="3">Rf_01</strain>
        <tissue evidence="3">Aerial parts of the thallus</tissue>
    </source>
</reference>
<dbReference type="PANTHER" id="PTHR45642">
    <property type="entry name" value="GDSL ESTERASE/LIPASE EXL3"/>
    <property type="match status" value="1"/>
</dbReference>
<dbReference type="InterPro" id="IPR036514">
    <property type="entry name" value="SGNH_hydro_sf"/>
</dbReference>
<dbReference type="InterPro" id="IPR001087">
    <property type="entry name" value="GDSL"/>
</dbReference>
<accession>A0ABD1XH86</accession>
<dbReference type="SUPFAM" id="SSF52266">
    <property type="entry name" value="SGNH hydrolase"/>
    <property type="match status" value="1"/>
</dbReference>
<feature type="signal peptide" evidence="2">
    <location>
        <begin position="1"/>
        <end position="21"/>
    </location>
</feature>
<comment type="similarity">
    <text evidence="1">Belongs to the 'GDSL' lipolytic enzyme family.</text>
</comment>
<keyword evidence="4" id="KW-1185">Reference proteome</keyword>